<evidence type="ECO:0000256" key="1">
    <source>
        <dbReference type="ARBA" id="ARBA00008857"/>
    </source>
</evidence>
<feature type="domain" description="Core-binding (CB)" evidence="8">
    <location>
        <begin position="121"/>
        <end position="199"/>
    </location>
</feature>
<dbReference type="PROSITE" id="PS51898">
    <property type="entry name" value="TYR_RECOMBINASE"/>
    <property type="match status" value="1"/>
</dbReference>
<comment type="similarity">
    <text evidence="1">Belongs to the 'phage' integrase family.</text>
</comment>
<keyword evidence="2" id="KW-0229">DNA integration</keyword>
<protein>
    <submittedName>
        <fullName evidence="9">Integrase family protein</fullName>
    </submittedName>
</protein>
<dbReference type="Gene3D" id="3.30.160.390">
    <property type="entry name" value="Integrase, DNA-binding domain"/>
    <property type="match status" value="1"/>
</dbReference>
<dbReference type="GO" id="GO:0006310">
    <property type="term" value="P:DNA recombination"/>
    <property type="evidence" value="ECO:0007669"/>
    <property type="project" value="UniProtKB-KW"/>
</dbReference>
<dbReference type="InterPro" id="IPR002104">
    <property type="entry name" value="Integrase_catalytic"/>
</dbReference>
<dbReference type="SUPFAM" id="SSF56349">
    <property type="entry name" value="DNA breaking-rejoining enzymes"/>
    <property type="match status" value="1"/>
</dbReference>
<reference evidence="9 10" key="1">
    <citation type="submission" date="2021-10" db="EMBL/GenBank/DDBJ databases">
        <title>Whole-genome sequencing analysis of Laribacter hongkongensis: virulence gene profiles, carbohydrate-active enzyme prediction, and antimicrobial resistance characterization.</title>
        <authorList>
            <person name="Yuan P."/>
            <person name="Zhan Y."/>
            <person name="Chen D."/>
        </authorList>
    </citation>
    <scope>NUCLEOTIDE SEQUENCE [LARGE SCALE GENOMIC DNA]</scope>
    <source>
        <strain evidence="9 10">W67</strain>
    </source>
</reference>
<organism evidence="9 10">
    <name type="scientific">Laribacter hongkongensis</name>
    <dbReference type="NCBI Taxonomy" id="168471"/>
    <lineage>
        <taxon>Bacteria</taxon>
        <taxon>Pseudomonadati</taxon>
        <taxon>Pseudomonadota</taxon>
        <taxon>Betaproteobacteria</taxon>
        <taxon>Neisseriales</taxon>
        <taxon>Aquaspirillaceae</taxon>
        <taxon>Laribacter</taxon>
    </lineage>
</organism>
<accession>A0ABD4STR9</accession>
<feature type="domain" description="Tyr recombinase" evidence="7">
    <location>
        <begin position="224"/>
        <end position="387"/>
    </location>
</feature>
<dbReference type="InterPro" id="IPR050808">
    <property type="entry name" value="Phage_Integrase"/>
</dbReference>
<proteinExistence type="inferred from homology"/>
<dbReference type="Gene3D" id="1.10.443.10">
    <property type="entry name" value="Intergrase catalytic core"/>
    <property type="match status" value="1"/>
</dbReference>
<evidence type="ECO:0000259" key="8">
    <source>
        <dbReference type="PROSITE" id="PS51900"/>
    </source>
</evidence>
<dbReference type="InterPro" id="IPR011010">
    <property type="entry name" value="DNA_brk_join_enz"/>
</dbReference>
<dbReference type="RefSeq" id="WP_239894159.1">
    <property type="nucleotide sequence ID" value="NZ_JAJAXH010000001.1"/>
</dbReference>
<dbReference type="GO" id="GO:0015074">
    <property type="term" value="P:DNA integration"/>
    <property type="evidence" value="ECO:0007669"/>
    <property type="project" value="UniProtKB-KW"/>
</dbReference>
<evidence type="ECO:0000256" key="6">
    <source>
        <dbReference type="SAM" id="MobiDB-lite"/>
    </source>
</evidence>
<evidence type="ECO:0000256" key="4">
    <source>
        <dbReference type="ARBA" id="ARBA00023172"/>
    </source>
</evidence>
<dbReference type="InterPro" id="IPR010998">
    <property type="entry name" value="Integrase_recombinase_N"/>
</dbReference>
<keyword evidence="3 5" id="KW-0238">DNA-binding</keyword>
<gene>
    <name evidence="9" type="ORF">LH440_10930</name>
</gene>
<name>A0ABD4STR9_9NEIS</name>
<evidence type="ECO:0000259" key="7">
    <source>
        <dbReference type="PROSITE" id="PS51898"/>
    </source>
</evidence>
<evidence type="ECO:0000313" key="10">
    <source>
        <dbReference type="Proteomes" id="UP001200247"/>
    </source>
</evidence>
<feature type="region of interest" description="Disordered" evidence="6">
    <location>
        <begin position="96"/>
        <end position="120"/>
    </location>
</feature>
<dbReference type="PANTHER" id="PTHR30629">
    <property type="entry name" value="PROPHAGE INTEGRASE"/>
    <property type="match status" value="1"/>
</dbReference>
<dbReference type="Pfam" id="PF00589">
    <property type="entry name" value="Phage_integrase"/>
    <property type="match status" value="1"/>
</dbReference>
<dbReference type="EMBL" id="JAJAXM010000019">
    <property type="protein sequence ID" value="MCG9026402.1"/>
    <property type="molecule type" value="Genomic_DNA"/>
</dbReference>
<sequence>MQASLTDKLIQHHVTSRSLKLESRTDQRYELRDTTIRGLCLRLGTRSQKWCIHVTIKKRHYRVSLGSWPCITTEEARRRALDWLYRHRERWNNGRLCHASPSADQAPTGLSEPPNSTPPPTTLSDVLALYIQHKALKPVTERSYRDSLKFHLNELADQPVESLNGSQISKLYKKLLSTLKPATANLHIRVLRALYRFWFALNGRTPPDLFSSLTTLGSKRVSGVRTRYLSEDDLRQLGQKWHLLTQSEQDFMLIALCTGFRLSELKSLSAQSYNQAKQTLHLPTTKNGKPHTIPVPKQLQPVLERLLLNNSGRFLSGHIHNYASIISRKIGVEFSCHDLRRTFATHAAKIGISLYMIKSLLNHSQSSDVTKTHYVHLSHQDMTEAIQKIADFMTEKKKS</sequence>
<dbReference type="Gene3D" id="1.10.150.130">
    <property type="match status" value="1"/>
</dbReference>
<evidence type="ECO:0000256" key="3">
    <source>
        <dbReference type="ARBA" id="ARBA00023125"/>
    </source>
</evidence>
<dbReference type="AlphaFoldDB" id="A0ABD4STR9"/>
<dbReference type="PANTHER" id="PTHR30629:SF2">
    <property type="entry name" value="PROPHAGE INTEGRASE INTS-RELATED"/>
    <property type="match status" value="1"/>
</dbReference>
<dbReference type="GO" id="GO:0003677">
    <property type="term" value="F:DNA binding"/>
    <property type="evidence" value="ECO:0007669"/>
    <property type="project" value="UniProtKB-UniRule"/>
</dbReference>
<evidence type="ECO:0000256" key="5">
    <source>
        <dbReference type="PROSITE-ProRule" id="PRU01248"/>
    </source>
</evidence>
<evidence type="ECO:0000313" key="9">
    <source>
        <dbReference type="EMBL" id="MCG9026402.1"/>
    </source>
</evidence>
<keyword evidence="4" id="KW-0233">DNA recombination</keyword>
<dbReference type="PROSITE" id="PS51900">
    <property type="entry name" value="CB"/>
    <property type="match status" value="1"/>
</dbReference>
<evidence type="ECO:0000256" key="2">
    <source>
        <dbReference type="ARBA" id="ARBA00022908"/>
    </source>
</evidence>
<dbReference type="InterPro" id="IPR038488">
    <property type="entry name" value="Integrase_DNA-bd_sf"/>
</dbReference>
<dbReference type="InterPro" id="IPR044068">
    <property type="entry name" value="CB"/>
</dbReference>
<dbReference type="InterPro" id="IPR013762">
    <property type="entry name" value="Integrase-like_cat_sf"/>
</dbReference>
<comment type="caution">
    <text evidence="9">The sequence shown here is derived from an EMBL/GenBank/DDBJ whole genome shotgun (WGS) entry which is preliminary data.</text>
</comment>
<dbReference type="Proteomes" id="UP001200247">
    <property type="component" value="Unassembled WGS sequence"/>
</dbReference>